<dbReference type="GO" id="GO:0016020">
    <property type="term" value="C:membrane"/>
    <property type="evidence" value="ECO:0007669"/>
    <property type="project" value="UniProtKB-SubCell"/>
</dbReference>
<reference evidence="7" key="2">
    <citation type="submission" date="2023-04" db="EMBL/GenBank/DDBJ databases">
        <authorList>
            <person name="Bu L."/>
            <person name="Lu L."/>
            <person name="Laidemitt M.R."/>
            <person name="Zhang S.M."/>
            <person name="Mutuku M."/>
            <person name="Mkoji G."/>
            <person name="Steinauer M."/>
            <person name="Loker E.S."/>
        </authorList>
    </citation>
    <scope>NUCLEOTIDE SEQUENCE</scope>
    <source>
        <strain evidence="7">KasaAsao</strain>
        <tissue evidence="7">Whole Snail</tissue>
    </source>
</reference>
<dbReference type="GO" id="GO:0038023">
    <property type="term" value="F:signaling receptor activity"/>
    <property type="evidence" value="ECO:0007669"/>
    <property type="project" value="TreeGrafter"/>
</dbReference>
<comment type="subcellular location">
    <subcellularLocation>
        <location evidence="1">Membrane</location>
    </subcellularLocation>
</comment>
<dbReference type="InterPro" id="IPR001828">
    <property type="entry name" value="ANF_lig-bd_rcpt"/>
</dbReference>
<dbReference type="AlphaFoldDB" id="A0AAD8FHG8"/>
<dbReference type="Proteomes" id="UP001233172">
    <property type="component" value="Unassembled WGS sequence"/>
</dbReference>
<evidence type="ECO:0000313" key="7">
    <source>
        <dbReference type="EMBL" id="KAK0064053.1"/>
    </source>
</evidence>
<dbReference type="InterPro" id="IPR052612">
    <property type="entry name" value="ANP_Clearance_Receptor"/>
</dbReference>
<keyword evidence="8" id="KW-1185">Reference proteome</keyword>
<proteinExistence type="predicted"/>
<reference evidence="7" key="1">
    <citation type="journal article" date="2023" name="PLoS Negl. Trop. Dis.">
        <title>A genome sequence for Biomphalaria pfeifferi, the major vector snail for the human-infecting parasite Schistosoma mansoni.</title>
        <authorList>
            <person name="Bu L."/>
            <person name="Lu L."/>
            <person name="Laidemitt M.R."/>
            <person name="Zhang S.M."/>
            <person name="Mutuku M."/>
            <person name="Mkoji G."/>
            <person name="Steinauer M."/>
            <person name="Loker E.S."/>
        </authorList>
    </citation>
    <scope>NUCLEOTIDE SEQUENCE</scope>
    <source>
        <strain evidence="7">KasaAsao</strain>
    </source>
</reference>
<feature type="non-terminal residue" evidence="7">
    <location>
        <position position="1"/>
    </location>
</feature>
<keyword evidence="2" id="KW-0812">Transmembrane</keyword>
<gene>
    <name evidence="7" type="ORF">Bpfe_006738</name>
</gene>
<keyword evidence="3" id="KW-1133">Transmembrane helix</keyword>
<evidence type="ECO:0000256" key="4">
    <source>
        <dbReference type="ARBA" id="ARBA00023136"/>
    </source>
</evidence>
<sequence>MGYRCSNCRAPPSAPALALVLGCLLVHLRSSWALPSGVTHGKHPVNVLVLLPGDTSYLFSYKRLMPALDIAKETIRVNASMLPHHELIVQYEDSKCDERIPMNAAINYYIQKKVDIFLGPVCDYSVAPIIRQTTFWNIPMISIGANARDFITKRKSMYPLLTRVGPIHHSSMVDFFVKQMELRDWTKIKLFYSRSGQDDLVIDFCHFTTESIVYGLKQTAAGSKKTLDVSFTKLEPNSDLSKILLNDVSRDWA</sequence>
<dbReference type="PANTHER" id="PTHR44755">
    <property type="entry name" value="NATRIURETIC PEPTIDE RECEPTOR 3-RELATED"/>
    <property type="match status" value="1"/>
</dbReference>
<evidence type="ECO:0000256" key="5">
    <source>
        <dbReference type="SAM" id="SignalP"/>
    </source>
</evidence>
<accession>A0AAD8FHG8</accession>
<dbReference type="Gene3D" id="3.40.50.2300">
    <property type="match status" value="1"/>
</dbReference>
<evidence type="ECO:0000256" key="3">
    <source>
        <dbReference type="ARBA" id="ARBA00022989"/>
    </source>
</evidence>
<dbReference type="PANTHER" id="PTHR44755:SF11">
    <property type="entry name" value="ATRIAL NATRIURETIC PEPTIDE RECEPTOR 3 ISOFORM X1"/>
    <property type="match status" value="1"/>
</dbReference>
<keyword evidence="5" id="KW-0732">Signal</keyword>
<dbReference type="PROSITE" id="PS51257">
    <property type="entry name" value="PROKAR_LIPOPROTEIN"/>
    <property type="match status" value="1"/>
</dbReference>
<dbReference type="GO" id="GO:0007165">
    <property type="term" value="P:signal transduction"/>
    <property type="evidence" value="ECO:0007669"/>
    <property type="project" value="TreeGrafter"/>
</dbReference>
<keyword evidence="7" id="KW-0675">Receptor</keyword>
<evidence type="ECO:0000259" key="6">
    <source>
        <dbReference type="Pfam" id="PF01094"/>
    </source>
</evidence>
<feature type="signal peptide" evidence="5">
    <location>
        <begin position="1"/>
        <end position="33"/>
    </location>
</feature>
<evidence type="ECO:0000256" key="2">
    <source>
        <dbReference type="ARBA" id="ARBA00022692"/>
    </source>
</evidence>
<dbReference type="EMBL" id="JASAOG010000019">
    <property type="protein sequence ID" value="KAK0064053.1"/>
    <property type="molecule type" value="Genomic_DNA"/>
</dbReference>
<dbReference type="SUPFAM" id="SSF53822">
    <property type="entry name" value="Periplasmic binding protein-like I"/>
    <property type="match status" value="1"/>
</dbReference>
<name>A0AAD8FHG8_BIOPF</name>
<evidence type="ECO:0000256" key="1">
    <source>
        <dbReference type="ARBA" id="ARBA00004370"/>
    </source>
</evidence>
<keyword evidence="4" id="KW-0472">Membrane</keyword>
<comment type="caution">
    <text evidence="7">The sequence shown here is derived from an EMBL/GenBank/DDBJ whole genome shotgun (WGS) entry which is preliminary data.</text>
</comment>
<dbReference type="Pfam" id="PF01094">
    <property type="entry name" value="ANF_receptor"/>
    <property type="match status" value="1"/>
</dbReference>
<feature type="chain" id="PRO_5042008467" evidence="5">
    <location>
        <begin position="34"/>
        <end position="253"/>
    </location>
</feature>
<evidence type="ECO:0000313" key="8">
    <source>
        <dbReference type="Proteomes" id="UP001233172"/>
    </source>
</evidence>
<dbReference type="GO" id="GO:0017046">
    <property type="term" value="F:peptide hormone binding"/>
    <property type="evidence" value="ECO:0007669"/>
    <property type="project" value="TreeGrafter"/>
</dbReference>
<feature type="domain" description="Receptor ligand binding region" evidence="6">
    <location>
        <begin position="64"/>
        <end position="249"/>
    </location>
</feature>
<protein>
    <submittedName>
        <fullName evidence="7">Atrial natriuretic peptide receptor 3</fullName>
    </submittedName>
</protein>
<organism evidence="7 8">
    <name type="scientific">Biomphalaria pfeifferi</name>
    <name type="common">Bloodfluke planorb</name>
    <name type="synonym">Freshwater snail</name>
    <dbReference type="NCBI Taxonomy" id="112525"/>
    <lineage>
        <taxon>Eukaryota</taxon>
        <taxon>Metazoa</taxon>
        <taxon>Spiralia</taxon>
        <taxon>Lophotrochozoa</taxon>
        <taxon>Mollusca</taxon>
        <taxon>Gastropoda</taxon>
        <taxon>Heterobranchia</taxon>
        <taxon>Euthyneura</taxon>
        <taxon>Panpulmonata</taxon>
        <taxon>Hygrophila</taxon>
        <taxon>Lymnaeoidea</taxon>
        <taxon>Planorbidae</taxon>
        <taxon>Biomphalaria</taxon>
    </lineage>
</organism>
<dbReference type="InterPro" id="IPR028082">
    <property type="entry name" value="Peripla_BP_I"/>
</dbReference>